<dbReference type="EMBL" id="JABBMT010000002">
    <property type="protein sequence ID" value="NMM39681.1"/>
    <property type="molecule type" value="Genomic_DNA"/>
</dbReference>
<dbReference type="RefSeq" id="WP_169018474.1">
    <property type="nucleotide sequence ID" value="NZ_JABBMT010000002.1"/>
</dbReference>
<proteinExistence type="predicted"/>
<accession>A0A7Y0H9K2</accession>
<evidence type="ECO:0000313" key="2">
    <source>
        <dbReference type="Proteomes" id="UP000570493"/>
    </source>
</evidence>
<dbReference type="Proteomes" id="UP000570493">
    <property type="component" value="Unassembled WGS sequence"/>
</dbReference>
<evidence type="ECO:0000313" key="1">
    <source>
        <dbReference type="EMBL" id="NMM39681.1"/>
    </source>
</evidence>
<dbReference type="AlphaFoldDB" id="A0A7Y0H9K2"/>
<name>A0A7Y0H9K2_9GAMM</name>
<reference evidence="1" key="1">
    <citation type="submission" date="2020-04" db="EMBL/GenBank/DDBJ databases">
        <title>Genome Sequencing for Pseudoaltermonas arctica.</title>
        <authorList>
            <person name="Elkins N.S."/>
        </authorList>
    </citation>
    <scope>NUCLEOTIDE SEQUENCE [LARGE SCALE GENOMIC DNA]</scope>
    <source>
        <strain evidence="1">NEC-BIFX-2020_0012</strain>
    </source>
</reference>
<sequence length="89" mass="10098">MSLDNVEEQIPLLVAEIEAFSGQMRKQVGLLSSEAQQEMIKLTNDMQMEFEKKLSEIEDLSNALANTRCNDLSTQLIQKLALIRTYLHG</sequence>
<protein>
    <submittedName>
        <fullName evidence="1">Uncharacterized protein</fullName>
    </submittedName>
</protein>
<keyword evidence="2" id="KW-1185">Reference proteome</keyword>
<comment type="caution">
    <text evidence="1">The sequence shown here is derived from an EMBL/GenBank/DDBJ whole genome shotgun (WGS) entry which is preliminary data.</text>
</comment>
<gene>
    <name evidence="1" type="ORF">HHO47_02215</name>
</gene>
<organism evidence="1 2">
    <name type="scientific">Pseudoalteromonas arctica</name>
    <dbReference type="NCBI Taxonomy" id="394751"/>
    <lineage>
        <taxon>Bacteria</taxon>
        <taxon>Pseudomonadati</taxon>
        <taxon>Pseudomonadota</taxon>
        <taxon>Gammaproteobacteria</taxon>
        <taxon>Alteromonadales</taxon>
        <taxon>Pseudoalteromonadaceae</taxon>
        <taxon>Pseudoalteromonas</taxon>
    </lineage>
</organism>